<dbReference type="PANTHER" id="PTHR11132">
    <property type="entry name" value="SOLUTE CARRIER FAMILY 35"/>
    <property type="match status" value="1"/>
</dbReference>
<keyword evidence="4 6" id="KW-0472">Membrane</keyword>
<evidence type="ECO:0000313" key="9">
    <source>
        <dbReference type="Proteomes" id="UP001432322"/>
    </source>
</evidence>
<evidence type="ECO:0000256" key="1">
    <source>
        <dbReference type="ARBA" id="ARBA00004141"/>
    </source>
</evidence>
<evidence type="ECO:0000259" key="7">
    <source>
        <dbReference type="Pfam" id="PF03151"/>
    </source>
</evidence>
<dbReference type="Pfam" id="PF03151">
    <property type="entry name" value="TPT"/>
    <property type="match status" value="1"/>
</dbReference>
<feature type="domain" description="Sugar phosphate transporter" evidence="7">
    <location>
        <begin position="10"/>
        <end position="305"/>
    </location>
</feature>
<evidence type="ECO:0000256" key="4">
    <source>
        <dbReference type="ARBA" id="ARBA00023136"/>
    </source>
</evidence>
<proteinExistence type="predicted"/>
<dbReference type="AlphaFoldDB" id="A0AAV5VEE7"/>
<keyword evidence="3 6" id="KW-1133">Transmembrane helix</keyword>
<name>A0AAV5VEE7_9BILA</name>
<feature type="transmembrane region" description="Helical" evidence="6">
    <location>
        <begin position="104"/>
        <end position="122"/>
    </location>
</feature>
<feature type="region of interest" description="Disordered" evidence="5">
    <location>
        <begin position="402"/>
        <end position="428"/>
    </location>
</feature>
<dbReference type="InterPro" id="IPR004853">
    <property type="entry name" value="Sugar_P_trans_dom"/>
</dbReference>
<feature type="transmembrane region" description="Helical" evidence="6">
    <location>
        <begin position="153"/>
        <end position="173"/>
    </location>
</feature>
<keyword evidence="9" id="KW-1185">Reference proteome</keyword>
<feature type="transmembrane region" description="Helical" evidence="6">
    <location>
        <begin position="231"/>
        <end position="254"/>
    </location>
</feature>
<keyword evidence="2 6" id="KW-0812">Transmembrane</keyword>
<feature type="transmembrane region" description="Helical" evidence="6">
    <location>
        <begin position="185"/>
        <end position="205"/>
    </location>
</feature>
<dbReference type="InterPro" id="IPR050186">
    <property type="entry name" value="TPT_transporter"/>
</dbReference>
<dbReference type="SUPFAM" id="SSF103481">
    <property type="entry name" value="Multidrug resistance efflux transporter EmrE"/>
    <property type="match status" value="2"/>
</dbReference>
<sequence>MTTAWVFKCRIVAICFVWYICSSVQSIVNKMILQHYNYPITVAIANQVLIPVMAIPFLKAWKVKEARLTTSQYRRYLLPIAVGRAIASSSAAFSLSLMPVSYQQTVKALMPIFAVVMGRCILHERQTTLVYLSLLPIVLGVLVATVTEISFSLTGLIAALVSTATYSLLNILVKKLLKQADIHPVRLLAMTSQACAVVLFPVWLVRDAAPMAGDLMNPSLSPSSSSSSPDLHLLFLLLCSSICSFGQNVCAFSLIHMLTALSYAVTNATKRITVIVASLLTLHNPVSGANLAGMMLAVCGVFCYSQAKQYQKEHVVDKSSGKEDSSSFLSGRDRSLQLPMTRSHTTLSDATLVAMDTGDSADVMYWATKKSNGVGGGSRLATVISSSASNRSSAFVLGSADGLSVRNTRNGSPAGEHNRERKSVRFVS</sequence>
<feature type="compositionally biased region" description="Basic and acidic residues" evidence="5">
    <location>
        <begin position="416"/>
        <end position="428"/>
    </location>
</feature>
<feature type="transmembrane region" description="Helical" evidence="6">
    <location>
        <begin position="76"/>
        <end position="98"/>
    </location>
</feature>
<organism evidence="8 9">
    <name type="scientific">Pristionchus fissidentatus</name>
    <dbReference type="NCBI Taxonomy" id="1538716"/>
    <lineage>
        <taxon>Eukaryota</taxon>
        <taxon>Metazoa</taxon>
        <taxon>Ecdysozoa</taxon>
        <taxon>Nematoda</taxon>
        <taxon>Chromadorea</taxon>
        <taxon>Rhabditida</taxon>
        <taxon>Rhabditina</taxon>
        <taxon>Diplogasteromorpha</taxon>
        <taxon>Diplogasteroidea</taxon>
        <taxon>Neodiplogasteridae</taxon>
        <taxon>Pristionchus</taxon>
    </lineage>
</organism>
<evidence type="ECO:0000256" key="6">
    <source>
        <dbReference type="SAM" id="Phobius"/>
    </source>
</evidence>
<evidence type="ECO:0000256" key="5">
    <source>
        <dbReference type="SAM" id="MobiDB-lite"/>
    </source>
</evidence>
<dbReference type="GO" id="GO:0016020">
    <property type="term" value="C:membrane"/>
    <property type="evidence" value="ECO:0007669"/>
    <property type="project" value="UniProtKB-SubCell"/>
</dbReference>
<dbReference type="InterPro" id="IPR037185">
    <property type="entry name" value="EmrE-like"/>
</dbReference>
<evidence type="ECO:0000313" key="8">
    <source>
        <dbReference type="EMBL" id="GMT16960.1"/>
    </source>
</evidence>
<comment type="subcellular location">
    <subcellularLocation>
        <location evidence="1">Membrane</location>
        <topology evidence="1">Multi-pass membrane protein</topology>
    </subcellularLocation>
</comment>
<protein>
    <recommendedName>
        <fullName evidence="7">Sugar phosphate transporter domain-containing protein</fullName>
    </recommendedName>
</protein>
<feature type="transmembrane region" description="Helical" evidence="6">
    <location>
        <begin position="286"/>
        <end position="304"/>
    </location>
</feature>
<comment type="caution">
    <text evidence="8">The sequence shown here is derived from an EMBL/GenBank/DDBJ whole genome shotgun (WGS) entry which is preliminary data.</text>
</comment>
<dbReference type="EMBL" id="BTSY01000002">
    <property type="protein sequence ID" value="GMT16960.1"/>
    <property type="molecule type" value="Genomic_DNA"/>
</dbReference>
<evidence type="ECO:0000256" key="3">
    <source>
        <dbReference type="ARBA" id="ARBA00022989"/>
    </source>
</evidence>
<dbReference type="Proteomes" id="UP001432322">
    <property type="component" value="Unassembled WGS sequence"/>
</dbReference>
<reference evidence="8" key="1">
    <citation type="submission" date="2023-10" db="EMBL/GenBank/DDBJ databases">
        <title>Genome assembly of Pristionchus species.</title>
        <authorList>
            <person name="Yoshida K."/>
            <person name="Sommer R.J."/>
        </authorList>
    </citation>
    <scope>NUCLEOTIDE SEQUENCE</scope>
    <source>
        <strain evidence="8">RS5133</strain>
    </source>
</reference>
<gene>
    <name evidence="8" type="ORF">PFISCL1PPCAC_8257</name>
</gene>
<accession>A0AAV5VEE7</accession>
<evidence type="ECO:0000256" key="2">
    <source>
        <dbReference type="ARBA" id="ARBA00022692"/>
    </source>
</evidence>
<feature type="transmembrane region" description="Helical" evidence="6">
    <location>
        <begin position="129"/>
        <end position="147"/>
    </location>
</feature>
<feature type="transmembrane region" description="Helical" evidence="6">
    <location>
        <begin position="36"/>
        <end position="55"/>
    </location>
</feature>